<feature type="transmembrane region" description="Helical" evidence="2">
    <location>
        <begin position="62"/>
        <end position="83"/>
    </location>
</feature>
<gene>
    <name evidence="3" type="ORF">ARALYDRAFT_665535</name>
</gene>
<dbReference type="AlphaFoldDB" id="D7LRD7"/>
<sequence length="178" mass="20204">MQPPKLCPDMESDDLGQDISTLAPNIIKSKARPHFAFFCGSHSKKQYFIDHGDIIRSKSSRYVFFFLIIIFINYPKWAGLGFYKNNPVTKGSRTESCRRNEKKLDPVVSPEAECRSTNSGGIQAPRLCGGTERSKPTTKEPDFRHRSFSDEPPNPLRSSRNAQHPTSDIDVLKFHNKC</sequence>
<keyword evidence="4" id="KW-1185">Reference proteome</keyword>
<evidence type="ECO:0000256" key="1">
    <source>
        <dbReference type="SAM" id="MobiDB-lite"/>
    </source>
</evidence>
<accession>D7LRD7</accession>
<proteinExistence type="predicted"/>
<feature type="region of interest" description="Disordered" evidence="1">
    <location>
        <begin position="108"/>
        <end position="169"/>
    </location>
</feature>
<evidence type="ECO:0000256" key="2">
    <source>
        <dbReference type="SAM" id="Phobius"/>
    </source>
</evidence>
<evidence type="ECO:0000313" key="3">
    <source>
        <dbReference type="EMBL" id="EFH52112.1"/>
    </source>
</evidence>
<feature type="compositionally biased region" description="Basic and acidic residues" evidence="1">
    <location>
        <begin position="132"/>
        <end position="149"/>
    </location>
</feature>
<keyword evidence="2" id="KW-0812">Transmembrane</keyword>
<dbReference type="Gramene" id="Al_scaffold_0005_1570">
    <property type="protein sequence ID" value="Al_scaffold_0005_1570"/>
    <property type="gene ID" value="Al_scaffold_0005_1570"/>
</dbReference>
<reference evidence="4" key="1">
    <citation type="journal article" date="2011" name="Nat. Genet.">
        <title>The Arabidopsis lyrata genome sequence and the basis of rapid genome size change.</title>
        <authorList>
            <person name="Hu T.T."/>
            <person name="Pattyn P."/>
            <person name="Bakker E.G."/>
            <person name="Cao J."/>
            <person name="Cheng J.-F."/>
            <person name="Clark R.M."/>
            <person name="Fahlgren N."/>
            <person name="Fawcett J.A."/>
            <person name="Grimwood J."/>
            <person name="Gundlach H."/>
            <person name="Haberer G."/>
            <person name="Hollister J.D."/>
            <person name="Ossowski S."/>
            <person name="Ottilar R.P."/>
            <person name="Salamov A.A."/>
            <person name="Schneeberger K."/>
            <person name="Spannagl M."/>
            <person name="Wang X."/>
            <person name="Yang L."/>
            <person name="Nasrallah M.E."/>
            <person name="Bergelson J."/>
            <person name="Carrington J.C."/>
            <person name="Gaut B.S."/>
            <person name="Schmutz J."/>
            <person name="Mayer K.F.X."/>
            <person name="Van de Peer Y."/>
            <person name="Grigoriev I.V."/>
            <person name="Nordborg M."/>
            <person name="Weigel D."/>
            <person name="Guo Y.-L."/>
        </authorList>
    </citation>
    <scope>NUCLEOTIDE SEQUENCE [LARGE SCALE GENOMIC DNA]</scope>
    <source>
        <strain evidence="4">cv. MN47</strain>
    </source>
</reference>
<feature type="compositionally biased region" description="Polar residues" evidence="1">
    <location>
        <begin position="156"/>
        <end position="166"/>
    </location>
</feature>
<dbReference type="Proteomes" id="UP000008694">
    <property type="component" value="Unassembled WGS sequence"/>
</dbReference>
<organism evidence="4">
    <name type="scientific">Arabidopsis lyrata subsp. lyrata</name>
    <name type="common">Lyre-leaved rock-cress</name>
    <dbReference type="NCBI Taxonomy" id="81972"/>
    <lineage>
        <taxon>Eukaryota</taxon>
        <taxon>Viridiplantae</taxon>
        <taxon>Streptophyta</taxon>
        <taxon>Embryophyta</taxon>
        <taxon>Tracheophyta</taxon>
        <taxon>Spermatophyta</taxon>
        <taxon>Magnoliopsida</taxon>
        <taxon>eudicotyledons</taxon>
        <taxon>Gunneridae</taxon>
        <taxon>Pentapetalae</taxon>
        <taxon>rosids</taxon>
        <taxon>malvids</taxon>
        <taxon>Brassicales</taxon>
        <taxon>Brassicaceae</taxon>
        <taxon>Camelineae</taxon>
        <taxon>Arabidopsis</taxon>
    </lineage>
</organism>
<protein>
    <submittedName>
        <fullName evidence="3">Predicted protein</fullName>
    </submittedName>
</protein>
<dbReference type="HOGENOM" id="CLU_1512638_0_0_1"/>
<keyword evidence="2" id="KW-0472">Membrane</keyword>
<keyword evidence="2" id="KW-1133">Transmembrane helix</keyword>
<name>D7LRD7_ARALL</name>
<dbReference type="EMBL" id="GL348717">
    <property type="protein sequence ID" value="EFH52112.1"/>
    <property type="molecule type" value="Genomic_DNA"/>
</dbReference>
<evidence type="ECO:0000313" key="4">
    <source>
        <dbReference type="Proteomes" id="UP000008694"/>
    </source>
</evidence>